<feature type="transmembrane region" description="Helical" evidence="6">
    <location>
        <begin position="103"/>
        <end position="124"/>
    </location>
</feature>
<evidence type="ECO:0000256" key="5">
    <source>
        <dbReference type="ARBA" id="ARBA00023136"/>
    </source>
</evidence>
<feature type="transmembrane region" description="Helical" evidence="6">
    <location>
        <begin position="838"/>
        <end position="856"/>
    </location>
</feature>
<evidence type="ECO:0000259" key="8">
    <source>
        <dbReference type="Pfam" id="PF12704"/>
    </source>
</evidence>
<dbReference type="NCBIfam" id="NF038404">
    <property type="entry name" value="perm_prefix_2"/>
    <property type="match status" value="1"/>
</dbReference>
<comment type="subcellular location">
    <subcellularLocation>
        <location evidence="1">Cell membrane</location>
        <topology evidence="1">Multi-pass membrane protein</topology>
    </subcellularLocation>
</comment>
<dbReference type="InterPro" id="IPR025857">
    <property type="entry name" value="MacB_PCD"/>
</dbReference>
<accession>A0ABW5MAC5</accession>
<keyword evidence="3 6" id="KW-0812">Transmembrane</keyword>
<dbReference type="Pfam" id="PF12704">
    <property type="entry name" value="MacB_PCD"/>
    <property type="match status" value="2"/>
</dbReference>
<evidence type="ECO:0000313" key="10">
    <source>
        <dbReference type="Proteomes" id="UP001597469"/>
    </source>
</evidence>
<feature type="transmembrane region" description="Helical" evidence="6">
    <location>
        <begin position="752"/>
        <end position="776"/>
    </location>
</feature>
<dbReference type="Proteomes" id="UP001597469">
    <property type="component" value="Unassembled WGS sequence"/>
</dbReference>
<keyword evidence="10" id="KW-1185">Reference proteome</keyword>
<comment type="caution">
    <text evidence="9">The sequence shown here is derived from an EMBL/GenBank/DDBJ whole genome shotgun (WGS) entry which is preliminary data.</text>
</comment>
<dbReference type="Pfam" id="PF02687">
    <property type="entry name" value="FtsX"/>
    <property type="match status" value="2"/>
</dbReference>
<evidence type="ECO:0000313" key="9">
    <source>
        <dbReference type="EMBL" id="MFD2573036.1"/>
    </source>
</evidence>
<evidence type="ECO:0000256" key="1">
    <source>
        <dbReference type="ARBA" id="ARBA00004651"/>
    </source>
</evidence>
<keyword evidence="4 6" id="KW-1133">Transmembrane helix</keyword>
<evidence type="ECO:0000256" key="6">
    <source>
        <dbReference type="SAM" id="Phobius"/>
    </source>
</evidence>
<name>A0ABW5MAC5_9BACT</name>
<evidence type="ECO:0000256" key="4">
    <source>
        <dbReference type="ARBA" id="ARBA00022989"/>
    </source>
</evidence>
<evidence type="ECO:0000259" key="7">
    <source>
        <dbReference type="Pfam" id="PF02687"/>
    </source>
</evidence>
<reference evidence="10" key="1">
    <citation type="journal article" date="2019" name="Int. J. Syst. Evol. Microbiol.">
        <title>The Global Catalogue of Microorganisms (GCM) 10K type strain sequencing project: providing services to taxonomists for standard genome sequencing and annotation.</title>
        <authorList>
            <consortium name="The Broad Institute Genomics Platform"/>
            <consortium name="The Broad Institute Genome Sequencing Center for Infectious Disease"/>
            <person name="Wu L."/>
            <person name="Ma J."/>
        </authorList>
    </citation>
    <scope>NUCLEOTIDE SEQUENCE [LARGE SCALE GENOMIC DNA]</scope>
    <source>
        <strain evidence="10">KCTC 42805</strain>
    </source>
</reference>
<feature type="transmembrane region" description="Helical" evidence="6">
    <location>
        <begin position="420"/>
        <end position="441"/>
    </location>
</feature>
<feature type="domain" description="ABC3 transporter permease C-terminal" evidence="7">
    <location>
        <begin position="370"/>
        <end position="473"/>
    </location>
</feature>
<feature type="transmembrane region" description="Helical" evidence="6">
    <location>
        <begin position="364"/>
        <end position="386"/>
    </location>
</feature>
<keyword evidence="2" id="KW-1003">Cell membrane</keyword>
<dbReference type="PANTHER" id="PTHR30572">
    <property type="entry name" value="MEMBRANE COMPONENT OF TRANSPORTER-RELATED"/>
    <property type="match status" value="1"/>
</dbReference>
<evidence type="ECO:0000256" key="3">
    <source>
        <dbReference type="ARBA" id="ARBA00022692"/>
    </source>
</evidence>
<dbReference type="InterPro" id="IPR047699">
    <property type="entry name" value="Permease_put_prefix"/>
</dbReference>
<feature type="transmembrane region" description="Helical" evidence="6">
    <location>
        <begin position="505"/>
        <end position="525"/>
    </location>
</feature>
<organism evidence="9 10">
    <name type="scientific">Spirosoma soli</name>
    <dbReference type="NCBI Taxonomy" id="1770529"/>
    <lineage>
        <taxon>Bacteria</taxon>
        <taxon>Pseudomonadati</taxon>
        <taxon>Bacteroidota</taxon>
        <taxon>Cytophagia</taxon>
        <taxon>Cytophagales</taxon>
        <taxon>Cytophagaceae</taxon>
        <taxon>Spirosoma</taxon>
    </lineage>
</organism>
<gene>
    <name evidence="9" type="ORF">ACFSUS_20510</name>
</gene>
<dbReference type="EMBL" id="JBHULN010000014">
    <property type="protein sequence ID" value="MFD2573036.1"/>
    <property type="molecule type" value="Genomic_DNA"/>
</dbReference>
<feature type="transmembrane region" description="Helical" evidence="6">
    <location>
        <begin position="453"/>
        <end position="484"/>
    </location>
</feature>
<sequence>MKHNRPKPQAPPRLADRLLAWFVAPHRLETLQGDLHEEFAYQVERVGERRARWRYWREVLGFVRPYVMKRNPEHYSTPTYTGMLRSYLKIAFRNLARNKAFSVINLLGLSTGITVCLMIFLFIMNEFSVDDFHKHGKSIYRVMRGIPHEGKEVAVSYLSGPYAPALLNDFRGQITQAVRVNPTDALVTYQDKSFHERKIIDADPNFFTFFSFPLLKGDPATVLLEPASVVLTESTAQKYFGSVDNAMGKIIKIDNNLPVKVTGIAQDVPANSHLNFDLVIPLENYKDRGWMTRWINNALYTYVKLGPMISEEQVERNFPRFMDNHMGLIMKQSGFHFSLSLTPLHDVYFEQGAFDGAKHGDKQVVYIFLSIAILILLVACINFMNLSTVRAVERSKEIGVRKVLGAIKGHLVWQFIGESLLLTSLSCVLSVVLLTLSFPFYKQLLGYPLNLAVYALPIGLFLVGIILVAGFLSGSYPAFVLAAFSPIQALKGKLRLGKGGISLRQMLVIVQFTISILLMLGTAIGTRQMSYLKNKQLGYNKEQTLVIPIDNGDIYNFMLNHKPELLAQSRIEAVSMMSGEPGGFFDGHMFDVEAHPNRWKARTEFADFDYVKTMGLKLIAGRNFSPQYASDTARAVLINRTAANRLGWTPDEAIGKWLKNTTQDSTNRTIIGVVEDFNFLSLKEVIEPLVIAPNPDDRRAALIRLRPGNLPATVETIRQLYAKTRPSYPFEYHFLDQQFDQMYQADLRQQTILSGFAGLAIFIACLGLFGLASFSAQQRTKEIGVRKVLGASVGSIVSLLSSDFLKPVGIAILIASPIAWYAMNQWLQNFAYHIDIEWWVFALAGIVAVGIALLTVSSQAIKAALTNPVKSLRSE</sequence>
<feature type="domain" description="ABC3 transporter permease C-terminal" evidence="7">
    <location>
        <begin position="756"/>
        <end position="867"/>
    </location>
</feature>
<dbReference type="RefSeq" id="WP_381525631.1">
    <property type="nucleotide sequence ID" value="NZ_JBHULN010000014.1"/>
</dbReference>
<dbReference type="InterPro" id="IPR050250">
    <property type="entry name" value="Macrolide_Exporter_MacB"/>
</dbReference>
<protein>
    <submittedName>
        <fullName evidence="9">ABC transporter permease</fullName>
    </submittedName>
</protein>
<feature type="domain" description="MacB-like periplasmic core" evidence="8">
    <location>
        <begin position="102"/>
        <end position="316"/>
    </location>
</feature>
<evidence type="ECO:0000256" key="2">
    <source>
        <dbReference type="ARBA" id="ARBA00022475"/>
    </source>
</evidence>
<feature type="domain" description="MacB-like periplasmic core" evidence="8">
    <location>
        <begin position="569"/>
        <end position="715"/>
    </location>
</feature>
<keyword evidence="5 6" id="KW-0472">Membrane</keyword>
<dbReference type="InterPro" id="IPR003838">
    <property type="entry name" value="ABC3_permease_C"/>
</dbReference>
<dbReference type="PANTHER" id="PTHR30572:SF18">
    <property type="entry name" value="ABC-TYPE MACROLIDE FAMILY EXPORT SYSTEM PERMEASE COMPONENT 2"/>
    <property type="match status" value="1"/>
</dbReference>
<proteinExistence type="predicted"/>